<feature type="domain" description="Zinc finger DksA/TraR C4-type" evidence="6">
    <location>
        <begin position="287"/>
        <end position="319"/>
    </location>
</feature>
<comment type="caution">
    <text evidence="7">The sequence shown here is derived from an EMBL/GenBank/DDBJ whole genome shotgun (WGS) entry which is preliminary data.</text>
</comment>
<feature type="transmembrane region" description="Helical" evidence="5">
    <location>
        <begin position="178"/>
        <end position="195"/>
    </location>
</feature>
<evidence type="ECO:0000256" key="3">
    <source>
        <dbReference type="ARBA" id="ARBA00022833"/>
    </source>
</evidence>
<dbReference type="Proteomes" id="UP000176614">
    <property type="component" value="Unassembled WGS sequence"/>
</dbReference>
<dbReference type="GO" id="GO:0008270">
    <property type="term" value="F:zinc ion binding"/>
    <property type="evidence" value="ECO:0007669"/>
    <property type="project" value="UniProtKB-KW"/>
</dbReference>
<name>A0A1F4W1Z2_UNCKA</name>
<evidence type="ECO:0000313" key="7">
    <source>
        <dbReference type="EMBL" id="OGC63380.1"/>
    </source>
</evidence>
<dbReference type="Pfam" id="PF01258">
    <property type="entry name" value="zf-dskA_traR"/>
    <property type="match status" value="1"/>
</dbReference>
<feature type="transmembrane region" description="Helical" evidence="5">
    <location>
        <begin position="155"/>
        <end position="172"/>
    </location>
</feature>
<gene>
    <name evidence="7" type="ORF">A2264_01465</name>
</gene>
<reference evidence="7 8" key="1">
    <citation type="journal article" date="2016" name="Nat. Commun.">
        <title>Thousands of microbial genomes shed light on interconnected biogeochemical processes in an aquifer system.</title>
        <authorList>
            <person name="Anantharaman K."/>
            <person name="Brown C.T."/>
            <person name="Hug L.A."/>
            <person name="Sharon I."/>
            <person name="Castelle C.J."/>
            <person name="Probst A.J."/>
            <person name="Thomas B.C."/>
            <person name="Singh A."/>
            <person name="Wilkins M.J."/>
            <person name="Karaoz U."/>
            <person name="Brodie E.L."/>
            <person name="Williams K.H."/>
            <person name="Hubbard S.S."/>
            <person name="Banfield J.F."/>
        </authorList>
    </citation>
    <scope>NUCLEOTIDE SEQUENCE [LARGE SCALE GENOMIC DNA]</scope>
</reference>
<sequence>MPISISLTDSALILQILGVVFGLFVIWYEARKDGFDDHRIFDIAFSSSIIGYVVYYGLGFLRNWLSIYYLNNILLKLLTVPAILLLCFCFMLAMVLIGLRKSRWSLYRILDIYSLGWAGFLLFISMSTFSLKTILLGAFLLLVPRYRSRRFVSGLSFSAFCFMLALFSIYSWEDLSRFTLSLILVIIGMLNLVFFSRKFMLKNILPSNLIAQIRNKLLAKKKNLDLQQDLLEKEDPYKREGRDIESSEALEEAVFEDARKVDIERTKERIEDASEDVEGALKSIEAGTYGICSVCGKPIDKARLEVYPEADKCIECAEDEA</sequence>
<keyword evidence="3" id="KW-0862">Zinc</keyword>
<dbReference type="PROSITE" id="PS51128">
    <property type="entry name" value="ZF_DKSA_2"/>
    <property type="match status" value="1"/>
</dbReference>
<dbReference type="PANTHER" id="PTHR33823:SF4">
    <property type="entry name" value="GENERAL STRESS PROTEIN 16O"/>
    <property type="match status" value="1"/>
</dbReference>
<feature type="transmembrane region" description="Helical" evidence="5">
    <location>
        <begin position="40"/>
        <end position="61"/>
    </location>
</feature>
<evidence type="ECO:0000256" key="1">
    <source>
        <dbReference type="ARBA" id="ARBA00022723"/>
    </source>
</evidence>
<dbReference type="PROSITE" id="PS01102">
    <property type="entry name" value="ZF_DKSA_1"/>
    <property type="match status" value="1"/>
</dbReference>
<keyword evidence="5" id="KW-0812">Transmembrane</keyword>
<dbReference type="PANTHER" id="PTHR33823">
    <property type="entry name" value="RNA POLYMERASE-BINDING TRANSCRIPTION FACTOR DKSA-RELATED"/>
    <property type="match status" value="1"/>
</dbReference>
<evidence type="ECO:0000256" key="4">
    <source>
        <dbReference type="PROSITE-ProRule" id="PRU00510"/>
    </source>
</evidence>
<dbReference type="SUPFAM" id="SSF57716">
    <property type="entry name" value="Glucocorticoid receptor-like (DNA-binding domain)"/>
    <property type="match status" value="1"/>
</dbReference>
<organism evidence="7 8">
    <name type="scientific">candidate division WWE3 bacterium RIFOXYA2_FULL_46_9</name>
    <dbReference type="NCBI Taxonomy" id="1802636"/>
    <lineage>
        <taxon>Bacteria</taxon>
        <taxon>Katanobacteria</taxon>
    </lineage>
</organism>
<dbReference type="InterPro" id="IPR020458">
    <property type="entry name" value="Znf_DskA_TraR_CS"/>
</dbReference>
<evidence type="ECO:0000256" key="2">
    <source>
        <dbReference type="ARBA" id="ARBA00022771"/>
    </source>
</evidence>
<proteinExistence type="predicted"/>
<dbReference type="EMBL" id="MEVT01000006">
    <property type="protein sequence ID" value="OGC63380.1"/>
    <property type="molecule type" value="Genomic_DNA"/>
</dbReference>
<feature type="transmembrane region" description="Helical" evidence="5">
    <location>
        <begin position="117"/>
        <end position="143"/>
    </location>
</feature>
<protein>
    <recommendedName>
        <fullName evidence="6">Zinc finger DksA/TraR C4-type domain-containing protein</fullName>
    </recommendedName>
</protein>
<keyword evidence="2" id="KW-0863">Zinc-finger</keyword>
<feature type="transmembrane region" description="Helical" evidence="5">
    <location>
        <begin position="12"/>
        <end position="28"/>
    </location>
</feature>
<evidence type="ECO:0000313" key="8">
    <source>
        <dbReference type="Proteomes" id="UP000176614"/>
    </source>
</evidence>
<keyword evidence="1" id="KW-0479">Metal-binding</keyword>
<dbReference type="InterPro" id="IPR000962">
    <property type="entry name" value="Znf_DskA_TraR"/>
</dbReference>
<feature type="zinc finger region" description="dksA C4-type" evidence="4">
    <location>
        <begin position="292"/>
        <end position="316"/>
    </location>
</feature>
<evidence type="ECO:0000256" key="5">
    <source>
        <dbReference type="SAM" id="Phobius"/>
    </source>
</evidence>
<keyword evidence="5" id="KW-1133">Transmembrane helix</keyword>
<dbReference type="Gene3D" id="1.20.120.910">
    <property type="entry name" value="DksA, coiled-coil domain"/>
    <property type="match status" value="1"/>
</dbReference>
<evidence type="ECO:0000259" key="6">
    <source>
        <dbReference type="Pfam" id="PF01258"/>
    </source>
</evidence>
<dbReference type="AlphaFoldDB" id="A0A1F4W1Z2"/>
<accession>A0A1F4W1Z2</accession>
<feature type="transmembrane region" description="Helical" evidence="5">
    <location>
        <begin position="73"/>
        <end position="97"/>
    </location>
</feature>
<keyword evidence="5" id="KW-0472">Membrane</keyword>